<evidence type="ECO:0000313" key="2">
    <source>
        <dbReference type="EMBL" id="OWY34744.1"/>
    </source>
</evidence>
<proteinExistence type="predicted"/>
<sequence>MSKNKNERLLTPTFDKKGNPEWKSTLSSPDDSCAVCHMIPDRIIPVIFVPGVMGSNLKGTGNAGDISWRLDSVRSMSPWLSRGAALRKKYLAPQKMVVDDDGARPDGTAQHDEELKRRGWGEVGAMSYGDFLVWLENALNDFVNTKGGPRDLLINKVLGSMKSDDALLKEQVALSYRYRFPVHACGYNWLDSNDASAEQLKQRINAVITRYKQEKKRCEKVILVTHSMGGFAHYAHAPAHSDPIISLLQENY</sequence>
<dbReference type="AlphaFoldDB" id="A0A225SU89"/>
<feature type="compositionally biased region" description="Basic and acidic residues" evidence="1">
    <location>
        <begin position="1"/>
        <end position="20"/>
    </location>
</feature>
<dbReference type="Proteomes" id="UP000214747">
    <property type="component" value="Unassembled WGS sequence"/>
</dbReference>
<organism evidence="2 3">
    <name type="scientific">Herbaspirillum aquaticum</name>
    <dbReference type="NCBI Taxonomy" id="568783"/>
    <lineage>
        <taxon>Bacteria</taxon>
        <taxon>Pseudomonadati</taxon>
        <taxon>Pseudomonadota</taxon>
        <taxon>Betaproteobacteria</taxon>
        <taxon>Burkholderiales</taxon>
        <taxon>Oxalobacteraceae</taxon>
        <taxon>Herbaspirillum</taxon>
    </lineage>
</organism>
<evidence type="ECO:0008006" key="4">
    <source>
        <dbReference type="Google" id="ProtNLM"/>
    </source>
</evidence>
<dbReference type="InterPro" id="IPR029058">
    <property type="entry name" value="AB_hydrolase_fold"/>
</dbReference>
<dbReference type="Gene3D" id="3.40.50.1820">
    <property type="entry name" value="alpha/beta hydrolase"/>
    <property type="match status" value="1"/>
</dbReference>
<feature type="region of interest" description="Disordered" evidence="1">
    <location>
        <begin position="1"/>
        <end position="27"/>
    </location>
</feature>
<reference evidence="2 3" key="1">
    <citation type="journal article" date="2010" name="Int. J. Syst. Evol. Microbiol.">
        <title>Reclassification of Herbaspirillum putei as a later heterotypic synonym of Herbaspirillum huttiense, with the description of H. huttiense subsp. huttiense subsp. nov. and H. huttiense subsp. putei subsp. nov., comb. nov., and description of Herbaspirillum aquaticum sp. nov.</title>
        <authorList>
            <person name="Dobritsa A.P."/>
            <person name="Reddy M.C."/>
            <person name="Samadpour M."/>
        </authorList>
    </citation>
    <scope>NUCLEOTIDE SEQUENCE [LARGE SCALE GENOMIC DNA]</scope>
    <source>
        <strain evidence="2 3">IEH 4430</strain>
    </source>
</reference>
<gene>
    <name evidence="2" type="ORF">CEJ45_10635</name>
</gene>
<evidence type="ECO:0000256" key="1">
    <source>
        <dbReference type="SAM" id="MobiDB-lite"/>
    </source>
</evidence>
<comment type="caution">
    <text evidence="2">The sequence shown here is derived from an EMBL/GenBank/DDBJ whole genome shotgun (WGS) entry which is preliminary data.</text>
</comment>
<keyword evidence="3" id="KW-1185">Reference proteome</keyword>
<dbReference type="EMBL" id="NJGV01000008">
    <property type="protein sequence ID" value="OWY34744.1"/>
    <property type="molecule type" value="Genomic_DNA"/>
</dbReference>
<protein>
    <recommendedName>
        <fullName evidence="4">Alpha/beta hydrolase</fullName>
    </recommendedName>
</protein>
<dbReference type="SUPFAM" id="SSF53474">
    <property type="entry name" value="alpha/beta-Hydrolases"/>
    <property type="match status" value="1"/>
</dbReference>
<name>A0A225SU89_9BURK</name>
<dbReference type="RefSeq" id="WP_141106991.1">
    <property type="nucleotide sequence ID" value="NZ_NJGV01000008.1"/>
</dbReference>
<accession>A0A225SU89</accession>
<evidence type="ECO:0000313" key="3">
    <source>
        <dbReference type="Proteomes" id="UP000214747"/>
    </source>
</evidence>